<evidence type="ECO:0000313" key="3">
    <source>
        <dbReference type="Proteomes" id="UP000242469"/>
    </source>
</evidence>
<keyword evidence="3" id="KW-1185">Reference proteome</keyword>
<accession>A0A1H4GDH4</accession>
<name>A0A1H4GDH4_9GAMM</name>
<proteinExistence type="predicted"/>
<dbReference type="Proteomes" id="UP000242469">
    <property type="component" value="Unassembled WGS sequence"/>
</dbReference>
<dbReference type="STRING" id="1122198.SAMN02745729_11590"/>
<keyword evidence="1" id="KW-0812">Transmembrane</keyword>
<gene>
    <name evidence="2" type="ORF">SAMN02745729_11590</name>
</gene>
<dbReference type="AlphaFoldDB" id="A0A1H4GDH4"/>
<keyword evidence="1" id="KW-0472">Membrane</keyword>
<reference evidence="3" key="1">
    <citation type="submission" date="2016-10" db="EMBL/GenBank/DDBJ databases">
        <authorList>
            <person name="Varghese N."/>
            <person name="Submissions S."/>
        </authorList>
    </citation>
    <scope>NUCLEOTIDE SEQUENCE [LARGE SCALE GENOMIC DNA]</scope>
    <source>
        <strain evidence="3">DSM 11526</strain>
    </source>
</reference>
<evidence type="ECO:0008006" key="4">
    <source>
        <dbReference type="Google" id="ProtNLM"/>
    </source>
</evidence>
<organism evidence="2 3">
    <name type="scientific">Marinobacterium iners DSM 11526</name>
    <dbReference type="NCBI Taxonomy" id="1122198"/>
    <lineage>
        <taxon>Bacteria</taxon>
        <taxon>Pseudomonadati</taxon>
        <taxon>Pseudomonadota</taxon>
        <taxon>Gammaproteobacteria</taxon>
        <taxon>Oceanospirillales</taxon>
        <taxon>Oceanospirillaceae</taxon>
        <taxon>Marinobacterium</taxon>
    </lineage>
</organism>
<evidence type="ECO:0000256" key="1">
    <source>
        <dbReference type="SAM" id="Phobius"/>
    </source>
</evidence>
<feature type="transmembrane region" description="Helical" evidence="1">
    <location>
        <begin position="7"/>
        <end position="29"/>
    </location>
</feature>
<protein>
    <recommendedName>
        <fullName evidence="4">Flp pilus-assembly TadE/G-like</fullName>
    </recommendedName>
</protein>
<dbReference type="RefSeq" id="WP_091827533.1">
    <property type="nucleotide sequence ID" value="NZ_FNRJ01000015.1"/>
</dbReference>
<dbReference type="EMBL" id="FNRJ01000015">
    <property type="protein sequence ID" value="SEB07594.1"/>
    <property type="molecule type" value="Genomic_DNA"/>
</dbReference>
<dbReference type="OrthoDB" id="5493674at2"/>
<evidence type="ECO:0000313" key="2">
    <source>
        <dbReference type="EMBL" id="SEB07594.1"/>
    </source>
</evidence>
<sequence>MKHVKGQILPLILFAIAIGGVMLVIMFNVTQKVTDKTISSNAADAAAYSGGVWAARQLNYMAYTNRAMVANHVAAGHMIAYVSWTRYVESTTSNINQIARFIPYLNAVVAALEEYSTVVREAAEYTAEIMIPAIDTVNLLYATSQYQAQLDLTPTQVESIMRTVVEAHDPILRFNNTSDLNGSSGNSYKPVIDAAITVYRAKLLGAVEILSPGDDDNEMSNLVELSYAGSTRWLNNRKWHETLVPGLYELKKEGSTHHELDTDLGYWKADDALKFGQWTPKGWSWSTLGWGRADTDEFYEDYQGIHSYARKRSDPDEELYIDLVTLATKFDNETVPRTVMDIDSKGTVISGYSKARLYFEKPATGFANDTPQYSNFYNPFWKVKLVEPWL</sequence>
<keyword evidence="1" id="KW-1133">Transmembrane helix</keyword>